<dbReference type="OrthoDB" id="8963815at2759"/>
<accession>A0A9Q1DMN0</accession>
<evidence type="ECO:0000256" key="1">
    <source>
        <dbReference type="SAM" id="MobiDB-lite"/>
    </source>
</evidence>
<feature type="region of interest" description="Disordered" evidence="1">
    <location>
        <begin position="23"/>
        <end position="58"/>
    </location>
</feature>
<protein>
    <submittedName>
        <fullName evidence="2">Uncharacterized protein</fullName>
    </submittedName>
</protein>
<evidence type="ECO:0000313" key="3">
    <source>
        <dbReference type="Proteomes" id="UP001152803"/>
    </source>
</evidence>
<feature type="region of interest" description="Disordered" evidence="1">
    <location>
        <begin position="214"/>
        <end position="249"/>
    </location>
</feature>
<proteinExistence type="predicted"/>
<feature type="compositionally biased region" description="Polar residues" evidence="1">
    <location>
        <begin position="24"/>
        <end position="48"/>
    </location>
</feature>
<dbReference type="EMBL" id="JAFJMO010000006">
    <property type="protein sequence ID" value="KAJ8275306.1"/>
    <property type="molecule type" value="Genomic_DNA"/>
</dbReference>
<dbReference type="Proteomes" id="UP001152803">
    <property type="component" value="Unassembled WGS sequence"/>
</dbReference>
<sequence length="261" mass="29590">METLNIAEREIGATLPSIEECKMTSMSCPPSQRVVDSTKWSNTNSQSESKSECLNPAYSGEDLKAESVMDSSDYKGGVEPRLSLNRCKEEGTTGYFMSREQEDVLANMKEEEEDGERLSIKMETVNHVKGEEELWKEEEEKEGHLRYPFAQTDKMVKSEVKSEHGQQEVEAIRERHLHGDSMSSHQTNHRDRRVIFIFHQRMGPVQKPPLFLLSSPSGTKTQEKQFPPLLRHSPPQHSPTQELQGPTHAPSVGRVLVSCVI</sequence>
<organism evidence="2 3">
    <name type="scientific">Conger conger</name>
    <name type="common">Conger eel</name>
    <name type="synonym">Muraena conger</name>
    <dbReference type="NCBI Taxonomy" id="82655"/>
    <lineage>
        <taxon>Eukaryota</taxon>
        <taxon>Metazoa</taxon>
        <taxon>Chordata</taxon>
        <taxon>Craniata</taxon>
        <taxon>Vertebrata</taxon>
        <taxon>Euteleostomi</taxon>
        <taxon>Actinopterygii</taxon>
        <taxon>Neopterygii</taxon>
        <taxon>Teleostei</taxon>
        <taxon>Anguilliformes</taxon>
        <taxon>Congridae</taxon>
        <taxon>Conger</taxon>
    </lineage>
</organism>
<dbReference type="AlphaFoldDB" id="A0A9Q1DMN0"/>
<reference evidence="2" key="1">
    <citation type="journal article" date="2023" name="Science">
        <title>Genome structures resolve the early diversification of teleost fishes.</title>
        <authorList>
            <person name="Parey E."/>
            <person name="Louis A."/>
            <person name="Montfort J."/>
            <person name="Bouchez O."/>
            <person name="Roques C."/>
            <person name="Iampietro C."/>
            <person name="Lluch J."/>
            <person name="Castinel A."/>
            <person name="Donnadieu C."/>
            <person name="Desvignes T."/>
            <person name="Floi Bucao C."/>
            <person name="Jouanno E."/>
            <person name="Wen M."/>
            <person name="Mejri S."/>
            <person name="Dirks R."/>
            <person name="Jansen H."/>
            <person name="Henkel C."/>
            <person name="Chen W.J."/>
            <person name="Zahm M."/>
            <person name="Cabau C."/>
            <person name="Klopp C."/>
            <person name="Thompson A.W."/>
            <person name="Robinson-Rechavi M."/>
            <person name="Braasch I."/>
            <person name="Lecointre G."/>
            <person name="Bobe J."/>
            <person name="Postlethwait J.H."/>
            <person name="Berthelot C."/>
            <person name="Roest Crollius H."/>
            <person name="Guiguen Y."/>
        </authorList>
    </citation>
    <scope>NUCLEOTIDE SEQUENCE</scope>
    <source>
        <strain evidence="2">Concon-B</strain>
    </source>
</reference>
<keyword evidence="3" id="KW-1185">Reference proteome</keyword>
<gene>
    <name evidence="2" type="ORF">COCON_G00099310</name>
</gene>
<comment type="caution">
    <text evidence="2">The sequence shown here is derived from an EMBL/GenBank/DDBJ whole genome shotgun (WGS) entry which is preliminary data.</text>
</comment>
<evidence type="ECO:0000313" key="2">
    <source>
        <dbReference type="EMBL" id="KAJ8275306.1"/>
    </source>
</evidence>
<name>A0A9Q1DMN0_CONCO</name>